<evidence type="ECO:0000256" key="1">
    <source>
        <dbReference type="SAM" id="MobiDB-lite"/>
    </source>
</evidence>
<evidence type="ECO:0000313" key="2">
    <source>
        <dbReference type="EMBL" id="MFB9376544.1"/>
    </source>
</evidence>
<gene>
    <name evidence="2" type="ORF">ACFFVI_06150</name>
</gene>
<accession>A0ABV5LR49</accession>
<protein>
    <submittedName>
        <fullName evidence="2">Uncharacterized protein</fullName>
    </submittedName>
</protein>
<proteinExistence type="predicted"/>
<feature type="compositionally biased region" description="Basic and acidic residues" evidence="1">
    <location>
        <begin position="276"/>
        <end position="294"/>
    </location>
</feature>
<feature type="region of interest" description="Disordered" evidence="1">
    <location>
        <begin position="234"/>
        <end position="363"/>
    </location>
</feature>
<feature type="compositionally biased region" description="Basic and acidic residues" evidence="1">
    <location>
        <begin position="332"/>
        <end position="360"/>
    </location>
</feature>
<feature type="region of interest" description="Disordered" evidence="1">
    <location>
        <begin position="53"/>
        <end position="97"/>
    </location>
</feature>
<dbReference type="EMBL" id="JBHMDM010000003">
    <property type="protein sequence ID" value="MFB9376544.1"/>
    <property type="molecule type" value="Genomic_DNA"/>
</dbReference>
<reference evidence="2 3" key="1">
    <citation type="submission" date="2024-09" db="EMBL/GenBank/DDBJ databases">
        <authorList>
            <person name="Sun Q."/>
            <person name="Mori K."/>
        </authorList>
    </citation>
    <scope>NUCLEOTIDE SEQUENCE [LARGE SCALE GENOMIC DNA]</scope>
    <source>
        <strain evidence="2 3">TISTR 1856</strain>
    </source>
</reference>
<organism evidence="2 3">
    <name type="scientific">Kineococcus gynurae</name>
    <dbReference type="NCBI Taxonomy" id="452979"/>
    <lineage>
        <taxon>Bacteria</taxon>
        <taxon>Bacillati</taxon>
        <taxon>Actinomycetota</taxon>
        <taxon>Actinomycetes</taxon>
        <taxon>Kineosporiales</taxon>
        <taxon>Kineosporiaceae</taxon>
        <taxon>Kineococcus</taxon>
    </lineage>
</organism>
<dbReference type="Proteomes" id="UP001589748">
    <property type="component" value="Unassembled WGS sequence"/>
</dbReference>
<keyword evidence="3" id="KW-1185">Reference proteome</keyword>
<name>A0ABV5LR49_9ACTN</name>
<feature type="compositionally biased region" description="Low complexity" evidence="1">
    <location>
        <begin position="56"/>
        <end position="97"/>
    </location>
</feature>
<evidence type="ECO:0000313" key="3">
    <source>
        <dbReference type="Proteomes" id="UP001589748"/>
    </source>
</evidence>
<dbReference type="RefSeq" id="WP_380138173.1">
    <property type="nucleotide sequence ID" value="NZ_JBHLUI010000009.1"/>
</dbReference>
<sequence length="549" mass="56140">MHLLREGNDLQALLAEVRAEHGEAAQIVRAERIRTGGVAGFFAKERYEVTIEIPDAEPGAPAASTGSSGSTGSTEAPARPLPTRTPTATAVAAAPAQPQVAPGFDDVSVAEMGRELARRLGTPVPSAPVSPAPATPAPASLGDLLAAADAADGADRLGAMISAGAGAPAAAQAVPAAFRAASVPAPRVEAPHRPISTEGESFAFTLASMRRHLADGTPADAPNVTPVVPSVMEHGASAQRERTAPAGGSEDLMSADNYGSNNGLSVPRETPVTGRNAERYEQDERFLAARRGHDYDEDFGGDRFGGQRAQSAPVEAPRVEAPRNEPQPVEAPRAESPRPEFRPEARRPEVRAPRPNRADSGDAGEAVRLAAEIAVPAPLTVGGGDVVVVIGEADAVVAAGLLVADETGSEAPVVIGRADVHATITLDELPALRQQARRYSAPLTVALPARPTGADAARAARLAAALDPAAVVVCVDATRRAHATGALLDALQAAGVPADRLAVHRAGESPDPLDSLSLDVPVGFLDGRPATTGAWAGLLLDAGAGRGRR</sequence>
<comment type="caution">
    <text evidence="2">The sequence shown here is derived from an EMBL/GenBank/DDBJ whole genome shotgun (WGS) entry which is preliminary data.</text>
</comment>